<accession>A0AAV7LDC3</accession>
<evidence type="ECO:0000313" key="1">
    <source>
        <dbReference type="EMBL" id="KAJ1088987.1"/>
    </source>
</evidence>
<feature type="non-terminal residue" evidence="1">
    <location>
        <position position="1"/>
    </location>
</feature>
<name>A0AAV7LDC3_PLEWA</name>
<dbReference type="Proteomes" id="UP001066276">
    <property type="component" value="Chromosome 11"/>
</dbReference>
<protein>
    <submittedName>
        <fullName evidence="1">Uncharacterized protein</fullName>
    </submittedName>
</protein>
<dbReference type="EMBL" id="JANPWB010000015">
    <property type="protein sequence ID" value="KAJ1088987.1"/>
    <property type="molecule type" value="Genomic_DNA"/>
</dbReference>
<reference evidence="1" key="1">
    <citation type="journal article" date="2022" name="bioRxiv">
        <title>Sequencing and chromosome-scale assembly of the giantPleurodeles waltlgenome.</title>
        <authorList>
            <person name="Brown T."/>
            <person name="Elewa A."/>
            <person name="Iarovenko S."/>
            <person name="Subramanian E."/>
            <person name="Araus A.J."/>
            <person name="Petzold A."/>
            <person name="Susuki M."/>
            <person name="Suzuki K.-i.T."/>
            <person name="Hayashi T."/>
            <person name="Toyoda A."/>
            <person name="Oliveira C."/>
            <person name="Osipova E."/>
            <person name="Leigh N.D."/>
            <person name="Simon A."/>
            <person name="Yun M.H."/>
        </authorList>
    </citation>
    <scope>NUCLEOTIDE SEQUENCE</scope>
    <source>
        <strain evidence="1">20211129_DDA</strain>
        <tissue evidence="1">Liver</tissue>
    </source>
</reference>
<proteinExistence type="predicted"/>
<comment type="caution">
    <text evidence="1">The sequence shown here is derived from an EMBL/GenBank/DDBJ whole genome shotgun (WGS) entry which is preliminary data.</text>
</comment>
<dbReference type="AlphaFoldDB" id="A0AAV7LDC3"/>
<dbReference type="GO" id="GO:0006493">
    <property type="term" value="P:protein O-linked glycosylation"/>
    <property type="evidence" value="ECO:0007669"/>
    <property type="project" value="TreeGrafter"/>
</dbReference>
<dbReference type="PANTHER" id="PTHR12042">
    <property type="entry name" value="LACTOSYLCERAMIDE 4-ALPHA-GALACTOSYLTRANSFERASE ALPHA- 1,4-GALACTOSYLTRANSFERASE"/>
    <property type="match status" value="1"/>
</dbReference>
<sequence>VMRRRRKKQKREKIRTCYFVLRKAIMKTLAAGLLLSSISLCSYTFWKSKWLDHEINLWKSYLQETRTKGTANFFRILETWHTSGIFFVETSDRLAPSSLEMCSIESAARTYFSKPVFFLMKGLSRINRWNSSFKALTLLSSFKNIKILPLRFDDVFQHTPMLDWYQ</sequence>
<gene>
    <name evidence="1" type="ORF">NDU88_002141</name>
</gene>
<feature type="non-terminal residue" evidence="1">
    <location>
        <position position="166"/>
    </location>
</feature>
<organism evidence="1 2">
    <name type="scientific">Pleurodeles waltl</name>
    <name type="common">Iberian ribbed newt</name>
    <dbReference type="NCBI Taxonomy" id="8319"/>
    <lineage>
        <taxon>Eukaryota</taxon>
        <taxon>Metazoa</taxon>
        <taxon>Chordata</taxon>
        <taxon>Craniata</taxon>
        <taxon>Vertebrata</taxon>
        <taxon>Euteleostomi</taxon>
        <taxon>Amphibia</taxon>
        <taxon>Batrachia</taxon>
        <taxon>Caudata</taxon>
        <taxon>Salamandroidea</taxon>
        <taxon>Salamandridae</taxon>
        <taxon>Pleurodelinae</taxon>
        <taxon>Pleurodeles</taxon>
    </lineage>
</organism>
<keyword evidence="2" id="KW-1185">Reference proteome</keyword>
<dbReference type="PANTHER" id="PTHR12042:SF16">
    <property type="entry name" value="ALPHA-1,4-N-ACETYLGLUCOSAMINYLTRANSFERASE"/>
    <property type="match status" value="1"/>
</dbReference>
<dbReference type="InterPro" id="IPR051981">
    <property type="entry name" value="Glycosyltransf_32"/>
</dbReference>
<evidence type="ECO:0000313" key="2">
    <source>
        <dbReference type="Proteomes" id="UP001066276"/>
    </source>
</evidence>
<dbReference type="GO" id="GO:0008375">
    <property type="term" value="F:acetylglucosaminyltransferase activity"/>
    <property type="evidence" value="ECO:0007669"/>
    <property type="project" value="TreeGrafter"/>
</dbReference>